<dbReference type="InterPro" id="IPR036527">
    <property type="entry name" value="SCP2_sterol-bd_dom_sf"/>
</dbReference>
<name>A0A0P0N0S8_9CREN</name>
<dbReference type="KEGG" id="pdl:Pyrde_0427"/>
<reference evidence="2 4" key="1">
    <citation type="submission" date="2015-10" db="EMBL/GenBank/DDBJ databases">
        <title>Complete genome sequence of hyperthermophilic archaeon Pyrodictium delaneyi Su06.</title>
        <authorList>
            <person name="Jung J.-H."/>
            <person name="Lin J."/>
            <person name="Holden J.F."/>
            <person name="Park C.-S."/>
        </authorList>
    </citation>
    <scope>NUCLEOTIDE SEQUENCE [LARGE SCALE GENOMIC DNA]</scope>
    <source>
        <strain evidence="2 4">Su06</strain>
    </source>
</reference>
<dbReference type="GO" id="GO:0005829">
    <property type="term" value="C:cytosol"/>
    <property type="evidence" value="ECO:0007669"/>
    <property type="project" value="TreeGrafter"/>
</dbReference>
<dbReference type="PANTHER" id="PTHR10094">
    <property type="entry name" value="STEROL CARRIER PROTEIN 2 SCP-2 FAMILY PROTEIN"/>
    <property type="match status" value="1"/>
</dbReference>
<dbReference type="EMBL" id="CP013011">
    <property type="protein sequence ID" value="ALL00477.1"/>
    <property type="molecule type" value="Genomic_DNA"/>
</dbReference>
<dbReference type="AlphaFoldDB" id="A0A0P0N0S8"/>
<dbReference type="GeneID" id="26098752"/>
<dbReference type="Gene3D" id="3.30.1050.10">
    <property type="entry name" value="SCP2 sterol-binding domain"/>
    <property type="match status" value="1"/>
</dbReference>
<dbReference type="InterPro" id="IPR003033">
    <property type="entry name" value="SCP2_sterol-bd_dom"/>
</dbReference>
<dbReference type="STRING" id="1273541.Pyrde_0427"/>
<gene>
    <name evidence="3" type="ORF">Pdsh_08670</name>
    <name evidence="2" type="ORF">Pyrde_0427</name>
</gene>
<evidence type="ECO:0000313" key="3">
    <source>
        <dbReference type="EMBL" id="OWJ53948.1"/>
    </source>
</evidence>
<accession>A0A0P0N0S8</accession>
<evidence type="ECO:0000313" key="4">
    <source>
        <dbReference type="Proteomes" id="UP000058613"/>
    </source>
</evidence>
<feature type="domain" description="SCP2" evidence="1">
    <location>
        <begin position="17"/>
        <end position="107"/>
    </location>
</feature>
<dbReference type="Proteomes" id="UP000196694">
    <property type="component" value="Unassembled WGS sequence"/>
</dbReference>
<protein>
    <submittedName>
        <fullName evidence="2">Putative sterol carrier protein</fullName>
    </submittedName>
</protein>
<evidence type="ECO:0000313" key="5">
    <source>
        <dbReference type="Proteomes" id="UP000196694"/>
    </source>
</evidence>
<dbReference type="Proteomes" id="UP000058613">
    <property type="component" value="Chromosome"/>
</dbReference>
<dbReference type="EMBL" id="NCQP01000007">
    <property type="protein sequence ID" value="OWJ53948.1"/>
    <property type="molecule type" value="Genomic_DNA"/>
</dbReference>
<dbReference type="RefSeq" id="WP_055407809.1">
    <property type="nucleotide sequence ID" value="NZ_CP013011.1"/>
</dbReference>
<keyword evidence="5" id="KW-1185">Reference proteome</keyword>
<dbReference type="PANTHER" id="PTHR10094:SF25">
    <property type="entry name" value="SCP2 STEROL-BINDING DOMAIN-CONTAINING PROTEIN 1"/>
    <property type="match status" value="1"/>
</dbReference>
<dbReference type="OrthoDB" id="45964at2157"/>
<dbReference type="SUPFAM" id="SSF55718">
    <property type="entry name" value="SCP-like"/>
    <property type="match status" value="1"/>
</dbReference>
<reference evidence="3 5" key="2">
    <citation type="submission" date="2017-05" db="EMBL/GenBank/DDBJ databases">
        <title>The draft genome of the hyperthermophilic archaeon 'Pyrodictium delaneyi strain Hulk', an iron and nitrate reducer, reveals the capacity for sulfate reduction.</title>
        <authorList>
            <person name="Demey L.M."/>
            <person name="Miller C."/>
            <person name="Manzella M."/>
            <person name="Reguera G."/>
            <person name="Kashefi K."/>
        </authorList>
    </citation>
    <scope>NUCLEOTIDE SEQUENCE [LARGE SCALE GENOMIC DNA]</scope>
    <source>
        <strain evidence="3 5">Hulk</strain>
    </source>
</reference>
<evidence type="ECO:0000313" key="2">
    <source>
        <dbReference type="EMBL" id="ALL00477.1"/>
    </source>
</evidence>
<evidence type="ECO:0000259" key="1">
    <source>
        <dbReference type="Pfam" id="PF02036"/>
    </source>
</evidence>
<organism evidence="2 4">
    <name type="scientific">Pyrodictium delaneyi</name>
    <dbReference type="NCBI Taxonomy" id="1273541"/>
    <lineage>
        <taxon>Archaea</taxon>
        <taxon>Thermoproteota</taxon>
        <taxon>Thermoprotei</taxon>
        <taxon>Desulfurococcales</taxon>
        <taxon>Pyrodictiaceae</taxon>
        <taxon>Pyrodictium</taxon>
    </lineage>
</organism>
<proteinExistence type="predicted"/>
<dbReference type="Pfam" id="PF02036">
    <property type="entry name" value="SCP2"/>
    <property type="match status" value="1"/>
</dbReference>
<sequence>MDFELLRKTFLEVVEKAKAKIGDEMKTWNRAFQFILDDGTEFYVEIKNGEVTVQQGRHPSPVATLSTDSNTLEKILQGELDAMAAFIRGKMKITGNVLETIKLRKILEAAKD</sequence>